<keyword evidence="3" id="KW-1185">Reference proteome</keyword>
<proteinExistence type="predicted"/>
<dbReference type="KEGG" id="ehx:EMIHUDRAFT_437534"/>
<dbReference type="PaxDb" id="2903-EOD11921"/>
<reference evidence="2" key="2">
    <citation type="submission" date="2024-10" db="UniProtKB">
        <authorList>
            <consortium name="EnsemblProtists"/>
        </authorList>
    </citation>
    <scope>IDENTIFICATION</scope>
</reference>
<dbReference type="RefSeq" id="XP_005764350.1">
    <property type="nucleotide sequence ID" value="XM_005764293.1"/>
</dbReference>
<evidence type="ECO:0000313" key="3">
    <source>
        <dbReference type="Proteomes" id="UP000013827"/>
    </source>
</evidence>
<dbReference type="HOGENOM" id="CLU_2241691_0_0_1"/>
<protein>
    <recommendedName>
        <fullName evidence="4">AATF leucine zipper-containing domain-containing protein</fullName>
    </recommendedName>
</protein>
<feature type="region of interest" description="Disordered" evidence="1">
    <location>
        <begin position="60"/>
        <end position="105"/>
    </location>
</feature>
<dbReference type="AlphaFoldDB" id="A0A0D3K925"/>
<dbReference type="Proteomes" id="UP000013827">
    <property type="component" value="Unassembled WGS sequence"/>
</dbReference>
<dbReference type="GeneID" id="17277532"/>
<sequence length="105" mass="11442">MLSSLSAQPRLHPCGAEASWRNLSAAEAQIALWEAALDAQLNAIKSFNADLPVLGREGRASNIAPADDDPAVDAEVPDEDEEEEMDDELQEDTEEEEEFEADEVS</sequence>
<evidence type="ECO:0008006" key="4">
    <source>
        <dbReference type="Google" id="ProtNLM"/>
    </source>
</evidence>
<dbReference type="RefSeq" id="XP_005784689.1">
    <property type="nucleotide sequence ID" value="XM_005784632.1"/>
</dbReference>
<reference evidence="3" key="1">
    <citation type="journal article" date="2013" name="Nature">
        <title>Pan genome of the phytoplankton Emiliania underpins its global distribution.</title>
        <authorList>
            <person name="Read B.A."/>
            <person name="Kegel J."/>
            <person name="Klute M.J."/>
            <person name="Kuo A."/>
            <person name="Lefebvre S.C."/>
            <person name="Maumus F."/>
            <person name="Mayer C."/>
            <person name="Miller J."/>
            <person name="Monier A."/>
            <person name="Salamov A."/>
            <person name="Young J."/>
            <person name="Aguilar M."/>
            <person name="Claverie J.M."/>
            <person name="Frickenhaus S."/>
            <person name="Gonzalez K."/>
            <person name="Herman E.K."/>
            <person name="Lin Y.C."/>
            <person name="Napier J."/>
            <person name="Ogata H."/>
            <person name="Sarno A.F."/>
            <person name="Shmutz J."/>
            <person name="Schroeder D."/>
            <person name="de Vargas C."/>
            <person name="Verret F."/>
            <person name="von Dassow P."/>
            <person name="Valentin K."/>
            <person name="Van de Peer Y."/>
            <person name="Wheeler G."/>
            <person name="Dacks J.B."/>
            <person name="Delwiche C.F."/>
            <person name="Dyhrman S.T."/>
            <person name="Glockner G."/>
            <person name="John U."/>
            <person name="Richards T."/>
            <person name="Worden A.Z."/>
            <person name="Zhang X."/>
            <person name="Grigoriev I.V."/>
            <person name="Allen A.E."/>
            <person name="Bidle K."/>
            <person name="Borodovsky M."/>
            <person name="Bowler C."/>
            <person name="Brownlee C."/>
            <person name="Cock J.M."/>
            <person name="Elias M."/>
            <person name="Gladyshev V.N."/>
            <person name="Groth M."/>
            <person name="Guda C."/>
            <person name="Hadaegh A."/>
            <person name="Iglesias-Rodriguez M.D."/>
            <person name="Jenkins J."/>
            <person name="Jones B.M."/>
            <person name="Lawson T."/>
            <person name="Leese F."/>
            <person name="Lindquist E."/>
            <person name="Lobanov A."/>
            <person name="Lomsadze A."/>
            <person name="Malik S.B."/>
            <person name="Marsh M.E."/>
            <person name="Mackinder L."/>
            <person name="Mock T."/>
            <person name="Mueller-Roeber B."/>
            <person name="Pagarete A."/>
            <person name="Parker M."/>
            <person name="Probert I."/>
            <person name="Quesneville H."/>
            <person name="Raines C."/>
            <person name="Rensing S.A."/>
            <person name="Riano-Pachon D.M."/>
            <person name="Richier S."/>
            <person name="Rokitta S."/>
            <person name="Shiraiwa Y."/>
            <person name="Soanes D.M."/>
            <person name="van der Giezen M."/>
            <person name="Wahlund T.M."/>
            <person name="Williams B."/>
            <person name="Wilson W."/>
            <person name="Wolfe G."/>
            <person name="Wurch L.L."/>
        </authorList>
    </citation>
    <scope>NUCLEOTIDE SEQUENCE</scope>
</reference>
<dbReference type="KEGG" id="ehx:EMIHUDRAFT_434291"/>
<evidence type="ECO:0000256" key="1">
    <source>
        <dbReference type="SAM" id="MobiDB-lite"/>
    </source>
</evidence>
<name>A0A0D3K925_EMIH1</name>
<evidence type="ECO:0000313" key="2">
    <source>
        <dbReference type="EnsemblProtists" id="EOD32260"/>
    </source>
</evidence>
<feature type="compositionally biased region" description="Acidic residues" evidence="1">
    <location>
        <begin position="66"/>
        <end position="105"/>
    </location>
</feature>
<accession>A0A0D3K925</accession>
<dbReference type="GeneID" id="17257988"/>
<dbReference type="EnsemblProtists" id="EOD11921">
    <property type="protein sequence ID" value="EOD11921"/>
    <property type="gene ID" value="EMIHUDRAFT_437534"/>
</dbReference>
<organism evidence="2 3">
    <name type="scientific">Emiliania huxleyi (strain CCMP1516)</name>
    <dbReference type="NCBI Taxonomy" id="280463"/>
    <lineage>
        <taxon>Eukaryota</taxon>
        <taxon>Haptista</taxon>
        <taxon>Haptophyta</taxon>
        <taxon>Prymnesiophyceae</taxon>
        <taxon>Isochrysidales</taxon>
        <taxon>Noelaerhabdaceae</taxon>
        <taxon>Emiliania</taxon>
    </lineage>
</organism>
<dbReference type="EnsemblProtists" id="EOD32260">
    <property type="protein sequence ID" value="EOD32260"/>
    <property type="gene ID" value="EMIHUDRAFT_434291"/>
</dbReference>